<dbReference type="SUPFAM" id="SSF103481">
    <property type="entry name" value="Multidrug resistance efflux transporter EmrE"/>
    <property type="match status" value="1"/>
</dbReference>
<evidence type="ECO:0000256" key="12">
    <source>
        <dbReference type="HAMAP-Rule" id="MF_00538"/>
    </source>
</evidence>
<evidence type="ECO:0000256" key="3">
    <source>
        <dbReference type="ARBA" id="ARBA00022475"/>
    </source>
</evidence>
<keyword evidence="15" id="KW-1185">Reference proteome</keyword>
<evidence type="ECO:0000313" key="15">
    <source>
        <dbReference type="Proteomes" id="UP001596230"/>
    </source>
</evidence>
<dbReference type="EMBL" id="JBHSUB010000007">
    <property type="protein sequence ID" value="MFC6377769.1"/>
    <property type="molecule type" value="Genomic_DNA"/>
</dbReference>
<keyword evidence="9 12" id="KW-1133">Transmembrane helix</keyword>
<comment type="subunit">
    <text evidence="12">Heterodimer of ArnE and ArnF.</text>
</comment>
<comment type="subcellular location">
    <subcellularLocation>
        <location evidence="12">Cell inner membrane</location>
        <topology evidence="12">Multi-pass membrane protein</topology>
    </subcellularLocation>
    <subcellularLocation>
        <location evidence="1">Cell membrane</location>
        <topology evidence="1">Multi-pass membrane protein</topology>
    </subcellularLocation>
</comment>
<evidence type="ECO:0000256" key="2">
    <source>
        <dbReference type="ARBA" id="ARBA00022448"/>
    </source>
</evidence>
<evidence type="ECO:0000256" key="8">
    <source>
        <dbReference type="ARBA" id="ARBA00022985"/>
    </source>
</evidence>
<evidence type="ECO:0000256" key="11">
    <source>
        <dbReference type="ARBA" id="ARBA00023136"/>
    </source>
</evidence>
<dbReference type="Proteomes" id="UP001596230">
    <property type="component" value="Unassembled WGS sequence"/>
</dbReference>
<comment type="caution">
    <text evidence="12">Lacks conserved residue(s) required for the propagation of feature annotation.</text>
</comment>
<keyword evidence="3 12" id="KW-1003">Cell membrane</keyword>
<organism evidence="14 15">
    <name type="scientific">Tatumella terrea</name>
    <dbReference type="NCBI Taxonomy" id="419007"/>
    <lineage>
        <taxon>Bacteria</taxon>
        <taxon>Pseudomonadati</taxon>
        <taxon>Pseudomonadota</taxon>
        <taxon>Gammaproteobacteria</taxon>
        <taxon>Enterobacterales</taxon>
        <taxon>Erwiniaceae</taxon>
        <taxon>Tatumella</taxon>
    </lineage>
</organism>
<gene>
    <name evidence="12 14" type="primary">arnF</name>
    <name evidence="14" type="ORF">ACFP9W_06660</name>
</gene>
<dbReference type="Gene3D" id="1.10.3730.20">
    <property type="match status" value="1"/>
</dbReference>
<protein>
    <recommendedName>
        <fullName evidence="12">Probable 4-amino-4-deoxy-L-arabinose-phosphoundecaprenol flippase subunit ArnF</fullName>
        <shortName evidence="12">L-Ara4N-phosphoundecaprenol flippase subunit ArnF</shortName>
    </recommendedName>
    <alternativeName>
        <fullName evidence="12">Undecaprenyl phosphate-aminoarabinose flippase subunit ArnF</fullName>
    </alternativeName>
</protein>
<evidence type="ECO:0000313" key="14">
    <source>
        <dbReference type="EMBL" id="MFC6377769.1"/>
    </source>
</evidence>
<evidence type="ECO:0000256" key="7">
    <source>
        <dbReference type="ARBA" id="ARBA00022692"/>
    </source>
</evidence>
<evidence type="ECO:0000259" key="13">
    <source>
        <dbReference type="Pfam" id="PF00892"/>
    </source>
</evidence>
<name>A0ABW1VY56_9GAMM</name>
<dbReference type="NCBIfam" id="NF002816">
    <property type="entry name" value="PRK02971.1-2"/>
    <property type="match status" value="1"/>
</dbReference>
<dbReference type="Pfam" id="PF00892">
    <property type="entry name" value="EamA"/>
    <property type="match status" value="1"/>
</dbReference>
<dbReference type="HAMAP" id="MF_00538">
    <property type="entry name" value="Flippase_ArnF"/>
    <property type="match status" value="1"/>
</dbReference>
<feature type="transmembrane region" description="Helical" evidence="12">
    <location>
        <begin position="77"/>
        <end position="96"/>
    </location>
</feature>
<evidence type="ECO:0000256" key="1">
    <source>
        <dbReference type="ARBA" id="ARBA00004651"/>
    </source>
</evidence>
<feature type="transmembrane region" description="Helical" evidence="12">
    <location>
        <begin position="46"/>
        <end position="68"/>
    </location>
</feature>
<accession>A0ABW1VY56</accession>
<evidence type="ECO:0000256" key="9">
    <source>
        <dbReference type="ARBA" id="ARBA00022989"/>
    </source>
</evidence>
<keyword evidence="4 12" id="KW-0444">Lipid biosynthesis</keyword>
<dbReference type="InterPro" id="IPR000620">
    <property type="entry name" value="EamA_dom"/>
</dbReference>
<dbReference type="InterPro" id="IPR000390">
    <property type="entry name" value="Small_drug/metabolite_transptr"/>
</dbReference>
<keyword evidence="2 12" id="KW-0813">Transport</keyword>
<dbReference type="PANTHER" id="PTHR30561:SF9">
    <property type="entry name" value="4-AMINO-4-DEOXY-L-ARABINOSE-PHOSPHOUNDECAPRENOL FLIPPASE SUBUNIT ARNF-RELATED"/>
    <property type="match status" value="1"/>
</dbReference>
<evidence type="ECO:0000256" key="5">
    <source>
        <dbReference type="ARBA" id="ARBA00022519"/>
    </source>
</evidence>
<dbReference type="InterPro" id="IPR037185">
    <property type="entry name" value="EmrE-like"/>
</dbReference>
<keyword evidence="5 12" id="KW-0997">Cell inner membrane</keyword>
<keyword evidence="7 12" id="KW-0812">Transmembrane</keyword>
<dbReference type="RefSeq" id="WP_385949018.1">
    <property type="nucleotide sequence ID" value="NZ_JBHSUB010000007.1"/>
</dbReference>
<keyword evidence="11 12" id="KW-0472">Membrane</keyword>
<comment type="caution">
    <text evidence="14">The sequence shown here is derived from an EMBL/GenBank/DDBJ whole genome shotgun (WGS) entry which is preliminary data.</text>
</comment>
<evidence type="ECO:0000256" key="6">
    <source>
        <dbReference type="ARBA" id="ARBA00022556"/>
    </source>
</evidence>
<dbReference type="InterPro" id="IPR022832">
    <property type="entry name" value="Flippase_ArnF"/>
</dbReference>
<proteinExistence type="inferred from homology"/>
<dbReference type="PANTHER" id="PTHR30561">
    <property type="entry name" value="SMR FAMILY PROTON-DEPENDENT DRUG EFFLUX TRANSPORTER SUGE"/>
    <property type="match status" value="1"/>
</dbReference>
<feature type="transmembrane region" description="Helical" evidence="12">
    <location>
        <begin position="102"/>
        <end position="122"/>
    </location>
</feature>
<keyword evidence="10 12" id="KW-0443">Lipid metabolism</keyword>
<evidence type="ECO:0000256" key="10">
    <source>
        <dbReference type="ARBA" id="ARBA00023098"/>
    </source>
</evidence>
<keyword evidence="6 12" id="KW-0441">Lipid A biosynthesis</keyword>
<comment type="function">
    <text evidence="12">Translocates 4-amino-4-deoxy-L-arabinose-phosphoundecaprenol (alpha-L-Ara4N-phosphoundecaprenol) from the cytoplasmic to the periplasmic side of the inner membrane.</text>
</comment>
<feature type="domain" description="EamA" evidence="13">
    <location>
        <begin position="2"/>
        <end position="120"/>
    </location>
</feature>
<comment type="pathway">
    <text evidence="12">Bacterial outer membrane biogenesis; lipopolysaccharide biosynthesis.</text>
</comment>
<comment type="similarity">
    <text evidence="12">Belongs to the ArnF family.</text>
</comment>
<evidence type="ECO:0000256" key="4">
    <source>
        <dbReference type="ARBA" id="ARBA00022516"/>
    </source>
</evidence>
<reference evidence="15" key="1">
    <citation type="journal article" date="2019" name="Int. J. Syst. Evol. Microbiol.">
        <title>The Global Catalogue of Microorganisms (GCM) 10K type strain sequencing project: providing services to taxonomists for standard genome sequencing and annotation.</title>
        <authorList>
            <consortium name="The Broad Institute Genomics Platform"/>
            <consortium name="The Broad Institute Genome Sequencing Center for Infectious Disease"/>
            <person name="Wu L."/>
            <person name="Ma J."/>
        </authorList>
    </citation>
    <scope>NUCLEOTIDE SEQUENCE [LARGE SCALE GENOMIC DNA]</scope>
    <source>
        <strain evidence="15">CGMCC 1.18518</strain>
    </source>
</reference>
<sequence length="128" mass="13606">MMGYFWALLSVLLVSGAQPAMKEAMTALPASGELISLLVFLWHHPMTSGLLLAGLLGYALSMGCWFLALKRLALSKAYALLSLSYILVWGIALGLGLHGEHFSVSALAGILLVITGVILVCLPSKPPR</sequence>
<keyword evidence="8 12" id="KW-0448">Lipopolysaccharide biosynthesis</keyword>